<name>A0A1L7XQS8_9HELO</name>
<dbReference type="Pfam" id="PF14420">
    <property type="entry name" value="Clr5"/>
    <property type="match status" value="1"/>
</dbReference>
<dbReference type="InterPro" id="IPR011990">
    <property type="entry name" value="TPR-like_helical_dom_sf"/>
</dbReference>
<evidence type="ECO:0000313" key="4">
    <source>
        <dbReference type="Proteomes" id="UP000184330"/>
    </source>
</evidence>
<feature type="region of interest" description="Disordered" evidence="1">
    <location>
        <begin position="1"/>
        <end position="62"/>
    </location>
</feature>
<dbReference type="InterPro" id="IPR025676">
    <property type="entry name" value="Clr5_dom"/>
</dbReference>
<reference evidence="3 4" key="1">
    <citation type="submission" date="2016-03" db="EMBL/GenBank/DDBJ databases">
        <authorList>
            <person name="Ploux O."/>
        </authorList>
    </citation>
    <scope>NUCLEOTIDE SEQUENCE [LARGE SCALE GENOMIC DNA]</scope>
    <source>
        <strain evidence="3 4">UAMH 11012</strain>
    </source>
</reference>
<keyword evidence="4" id="KW-1185">Reference proteome</keyword>
<feature type="region of interest" description="Disordered" evidence="1">
    <location>
        <begin position="80"/>
        <end position="107"/>
    </location>
</feature>
<gene>
    <name evidence="3" type="ORF">PAC_17254</name>
</gene>
<feature type="compositionally biased region" description="Basic and acidic residues" evidence="1">
    <location>
        <begin position="16"/>
        <end position="27"/>
    </location>
</feature>
<evidence type="ECO:0000259" key="2">
    <source>
        <dbReference type="Pfam" id="PF14420"/>
    </source>
</evidence>
<dbReference type="STRING" id="576137.A0A1L7XQS8"/>
<proteinExistence type="predicted"/>
<dbReference type="PANTHER" id="PTHR38788:SF3">
    <property type="entry name" value="CLR5 DOMAIN-CONTAINING PROTEIN"/>
    <property type="match status" value="1"/>
</dbReference>
<dbReference type="Proteomes" id="UP000184330">
    <property type="component" value="Unassembled WGS sequence"/>
</dbReference>
<dbReference type="AlphaFoldDB" id="A0A1L7XQS8"/>
<dbReference type="EMBL" id="FJOG01000043">
    <property type="protein sequence ID" value="CZR67355.1"/>
    <property type="molecule type" value="Genomic_DNA"/>
</dbReference>
<dbReference type="PANTHER" id="PTHR38788">
    <property type="entry name" value="CLR5 DOMAIN-CONTAINING PROTEIN"/>
    <property type="match status" value="1"/>
</dbReference>
<dbReference type="OrthoDB" id="5986190at2759"/>
<evidence type="ECO:0000256" key="1">
    <source>
        <dbReference type="SAM" id="MobiDB-lite"/>
    </source>
</evidence>
<accession>A0A1L7XQS8</accession>
<dbReference type="Gene3D" id="1.25.40.10">
    <property type="entry name" value="Tetratricopeptide repeat domain"/>
    <property type="match status" value="1"/>
</dbReference>
<feature type="domain" description="Clr5" evidence="2">
    <location>
        <begin position="105"/>
        <end position="156"/>
    </location>
</feature>
<protein>
    <recommendedName>
        <fullName evidence="2">Clr5 domain-containing protein</fullName>
    </recommendedName>
</protein>
<evidence type="ECO:0000313" key="3">
    <source>
        <dbReference type="EMBL" id="CZR67355.1"/>
    </source>
</evidence>
<feature type="compositionally biased region" description="Polar residues" evidence="1">
    <location>
        <begin position="31"/>
        <end position="41"/>
    </location>
</feature>
<feature type="region of interest" description="Disordered" evidence="1">
    <location>
        <begin position="223"/>
        <end position="266"/>
    </location>
</feature>
<organism evidence="3 4">
    <name type="scientific">Phialocephala subalpina</name>
    <dbReference type="NCBI Taxonomy" id="576137"/>
    <lineage>
        <taxon>Eukaryota</taxon>
        <taxon>Fungi</taxon>
        <taxon>Dikarya</taxon>
        <taxon>Ascomycota</taxon>
        <taxon>Pezizomycotina</taxon>
        <taxon>Leotiomycetes</taxon>
        <taxon>Helotiales</taxon>
        <taxon>Mollisiaceae</taxon>
        <taxon>Phialocephala</taxon>
        <taxon>Phialocephala fortinii species complex</taxon>
    </lineage>
</organism>
<sequence>MNSINNLLPPEGYDWEVPHMSDTHSEGHAGPSNTVVQSGALGTNPFGSFRPGTGNTQSTFQHDGHHFATEDVIMEEQAATPQENFPGPSDSPRRRSARRSRNGNADLQSYKEELKRLYLIENKSLKAVMAYMNRKYSLPESAKRYKEQFDAWGWRKNLPGEYAQWMAQKAHKRKREDGKDTVFIYGGGEWDKGAAEKSAARSKKTRKGTETIVVDTPSEINYRTPGSVVMTPQNAMSPPEIPGKGKQREQASSESEDEENDLNLSWRGHSREQLIAVFESARSHAEKQSSEAEELFSTALDGYAYLLGPTHEEAVKVSFAMASFYTEQDRSTDADRVLEDVCRCHISKFGIEDRRTQQLILQVVEVLNGWNRGTDALAFLARSKDLVESESGITTSGRKKPRGRGKRVRTRKIVPDNELLEIAEDIVSTKSSARIDYGIGVARTHVAANDVAAEAFLQAIIQHCESDPIALEIQNLKARSELLKFYNKTKQEMAYRATFLNAVDAATTVISREKWEKQHFKSFEVLEALLELSASVLRGGFEDEAWSLFNKIEHKAEDDFGWDEERTVWGKISIGIIYERTKGWEYAKSWFNHAYAASMIANGEEDGITKALQVALDKHHFSYLSDEGRPFKTIFGVSGITFRPARLHID</sequence>